<reference evidence="1 2" key="1">
    <citation type="submission" date="2019-03" db="EMBL/GenBank/DDBJ databases">
        <title>First draft genome of Liparis tanakae, snailfish: a comprehensive survey of snailfish specific genes.</title>
        <authorList>
            <person name="Kim W."/>
            <person name="Song I."/>
            <person name="Jeong J.-H."/>
            <person name="Kim D."/>
            <person name="Kim S."/>
            <person name="Ryu S."/>
            <person name="Song J.Y."/>
            <person name="Lee S.K."/>
        </authorList>
    </citation>
    <scope>NUCLEOTIDE SEQUENCE [LARGE SCALE GENOMIC DNA]</scope>
    <source>
        <tissue evidence="1">Muscle</tissue>
    </source>
</reference>
<organism evidence="1 2">
    <name type="scientific">Liparis tanakae</name>
    <name type="common">Tanaka's snailfish</name>
    <dbReference type="NCBI Taxonomy" id="230148"/>
    <lineage>
        <taxon>Eukaryota</taxon>
        <taxon>Metazoa</taxon>
        <taxon>Chordata</taxon>
        <taxon>Craniata</taxon>
        <taxon>Vertebrata</taxon>
        <taxon>Euteleostomi</taxon>
        <taxon>Actinopterygii</taxon>
        <taxon>Neopterygii</taxon>
        <taxon>Teleostei</taxon>
        <taxon>Neoteleostei</taxon>
        <taxon>Acanthomorphata</taxon>
        <taxon>Eupercaria</taxon>
        <taxon>Perciformes</taxon>
        <taxon>Cottioidei</taxon>
        <taxon>Cottales</taxon>
        <taxon>Liparidae</taxon>
        <taxon>Liparis</taxon>
    </lineage>
</organism>
<gene>
    <name evidence="1" type="ORF">EYF80_043691</name>
</gene>
<proteinExistence type="predicted"/>
<evidence type="ECO:0000313" key="1">
    <source>
        <dbReference type="EMBL" id="TNN46114.1"/>
    </source>
</evidence>
<comment type="caution">
    <text evidence="1">The sequence shown here is derived from an EMBL/GenBank/DDBJ whole genome shotgun (WGS) entry which is preliminary data.</text>
</comment>
<name>A0A4Z2FZX5_9TELE</name>
<dbReference type="Proteomes" id="UP000314294">
    <property type="component" value="Unassembled WGS sequence"/>
</dbReference>
<dbReference type="EMBL" id="SRLO01000807">
    <property type="protein sequence ID" value="TNN46114.1"/>
    <property type="molecule type" value="Genomic_DNA"/>
</dbReference>
<dbReference type="AlphaFoldDB" id="A0A4Z2FZX5"/>
<sequence length="80" mass="8634">MRAAATSAADHGKERLALEVKGNIATKPRSPVSSEVVFVDARRLDYSGALSVQDSKSAALDCLDILVDFTQMSRRSIILL</sequence>
<evidence type="ECO:0000313" key="2">
    <source>
        <dbReference type="Proteomes" id="UP000314294"/>
    </source>
</evidence>
<keyword evidence="2" id="KW-1185">Reference proteome</keyword>
<accession>A0A4Z2FZX5</accession>
<protein>
    <submittedName>
        <fullName evidence="1">Uncharacterized protein</fullName>
    </submittedName>
</protein>